<sequence>IKPASSDYSGDSSLSSSSHINSPASSSRPSAPTGGGGPHAGREKPQVKKIAPMMAKTIKAFKNRFSRR</sequence>
<evidence type="ECO:0000313" key="3">
    <source>
        <dbReference type="Proteomes" id="UP001482620"/>
    </source>
</evidence>
<reference evidence="2 3" key="1">
    <citation type="submission" date="2021-06" db="EMBL/GenBank/DDBJ databases">
        <authorList>
            <person name="Palmer J.M."/>
        </authorList>
    </citation>
    <scope>NUCLEOTIDE SEQUENCE [LARGE SCALE GENOMIC DNA]</scope>
    <source>
        <strain evidence="3">if_2019</strain>
        <tissue evidence="2">Muscle</tissue>
    </source>
</reference>
<dbReference type="Proteomes" id="UP001482620">
    <property type="component" value="Unassembled WGS sequence"/>
</dbReference>
<dbReference type="EMBL" id="JAHRIQ010014815">
    <property type="protein sequence ID" value="MEQ2226286.1"/>
    <property type="molecule type" value="Genomic_DNA"/>
</dbReference>
<organism evidence="2 3">
    <name type="scientific">Ilyodon furcidens</name>
    <name type="common">goldbreast splitfin</name>
    <dbReference type="NCBI Taxonomy" id="33524"/>
    <lineage>
        <taxon>Eukaryota</taxon>
        <taxon>Metazoa</taxon>
        <taxon>Chordata</taxon>
        <taxon>Craniata</taxon>
        <taxon>Vertebrata</taxon>
        <taxon>Euteleostomi</taxon>
        <taxon>Actinopterygii</taxon>
        <taxon>Neopterygii</taxon>
        <taxon>Teleostei</taxon>
        <taxon>Neoteleostei</taxon>
        <taxon>Acanthomorphata</taxon>
        <taxon>Ovalentaria</taxon>
        <taxon>Atherinomorphae</taxon>
        <taxon>Cyprinodontiformes</taxon>
        <taxon>Goodeidae</taxon>
        <taxon>Ilyodon</taxon>
    </lineage>
</organism>
<feature type="compositionally biased region" description="Low complexity" evidence="1">
    <location>
        <begin position="1"/>
        <end position="32"/>
    </location>
</feature>
<accession>A0ABV0T1L6</accession>
<evidence type="ECO:0000313" key="2">
    <source>
        <dbReference type="EMBL" id="MEQ2226286.1"/>
    </source>
</evidence>
<name>A0ABV0T1L6_9TELE</name>
<keyword evidence="3" id="KW-1185">Reference proteome</keyword>
<proteinExistence type="predicted"/>
<feature type="region of interest" description="Disordered" evidence="1">
    <location>
        <begin position="1"/>
        <end position="50"/>
    </location>
</feature>
<gene>
    <name evidence="2" type="ORF">ILYODFUR_025955</name>
</gene>
<comment type="caution">
    <text evidence="2">The sequence shown here is derived from an EMBL/GenBank/DDBJ whole genome shotgun (WGS) entry which is preliminary data.</text>
</comment>
<evidence type="ECO:0000256" key="1">
    <source>
        <dbReference type="SAM" id="MobiDB-lite"/>
    </source>
</evidence>
<feature type="non-terminal residue" evidence="2">
    <location>
        <position position="1"/>
    </location>
</feature>
<protein>
    <submittedName>
        <fullName evidence="2">Uncharacterized protein</fullName>
    </submittedName>
</protein>